<keyword evidence="1" id="KW-0175">Coiled coil</keyword>
<dbReference type="Pfam" id="PF01471">
    <property type="entry name" value="PG_binding_1"/>
    <property type="match status" value="1"/>
</dbReference>
<dbReference type="GO" id="GO:1990281">
    <property type="term" value="C:efflux pump complex"/>
    <property type="evidence" value="ECO:0007669"/>
    <property type="project" value="TreeGrafter"/>
</dbReference>
<evidence type="ECO:0000256" key="1">
    <source>
        <dbReference type="SAM" id="Coils"/>
    </source>
</evidence>
<dbReference type="PANTHER" id="PTHR30469">
    <property type="entry name" value="MULTIDRUG RESISTANCE PROTEIN MDTA"/>
    <property type="match status" value="1"/>
</dbReference>
<dbReference type="Gene3D" id="1.10.101.10">
    <property type="entry name" value="PGBD-like superfamily/PGBD"/>
    <property type="match status" value="1"/>
</dbReference>
<evidence type="ECO:0000259" key="2">
    <source>
        <dbReference type="Pfam" id="PF01471"/>
    </source>
</evidence>
<dbReference type="AlphaFoldDB" id="A0A1I1B239"/>
<organism evidence="3 4">
    <name type="scientific">Amycolatopsis marina</name>
    <dbReference type="NCBI Taxonomy" id="490629"/>
    <lineage>
        <taxon>Bacteria</taxon>
        <taxon>Bacillati</taxon>
        <taxon>Actinomycetota</taxon>
        <taxon>Actinomycetes</taxon>
        <taxon>Pseudonocardiales</taxon>
        <taxon>Pseudonocardiaceae</taxon>
        <taxon>Amycolatopsis</taxon>
    </lineage>
</organism>
<dbReference type="InterPro" id="IPR036366">
    <property type="entry name" value="PGBDSf"/>
</dbReference>
<proteinExistence type="predicted"/>
<name>A0A1I1B239_9PSEU</name>
<dbReference type="InterPro" id="IPR036365">
    <property type="entry name" value="PGBD-like_sf"/>
</dbReference>
<gene>
    <name evidence="3" type="ORF">SAMN05216266_11115</name>
</gene>
<dbReference type="SUPFAM" id="SSF47090">
    <property type="entry name" value="PGBD-like"/>
    <property type="match status" value="1"/>
</dbReference>
<dbReference type="OrthoDB" id="3268648at2"/>
<dbReference type="Gene3D" id="2.40.420.20">
    <property type="match status" value="1"/>
</dbReference>
<dbReference type="Proteomes" id="UP000243799">
    <property type="component" value="Unassembled WGS sequence"/>
</dbReference>
<dbReference type="STRING" id="490629.SAMN05216266_11115"/>
<dbReference type="InterPro" id="IPR002477">
    <property type="entry name" value="Peptidoglycan-bd-like"/>
</dbReference>
<protein>
    <submittedName>
        <fullName evidence="3">Peptidoglycan-binding (PGRP) domain of peptidoglycan hydrolases-containing protein</fullName>
    </submittedName>
</protein>
<feature type="domain" description="Peptidoglycan binding-like" evidence="2">
    <location>
        <begin position="141"/>
        <end position="178"/>
    </location>
</feature>
<accession>A0A1I1B239</accession>
<keyword evidence="3" id="KW-0378">Hydrolase</keyword>
<reference evidence="4" key="1">
    <citation type="submission" date="2016-10" db="EMBL/GenBank/DDBJ databases">
        <authorList>
            <person name="Varghese N."/>
            <person name="Submissions S."/>
        </authorList>
    </citation>
    <scope>NUCLEOTIDE SEQUENCE [LARGE SCALE GENOMIC DNA]</scope>
    <source>
        <strain evidence="4">CGMCC 4.3568</strain>
    </source>
</reference>
<dbReference type="GO" id="GO:0015562">
    <property type="term" value="F:efflux transmembrane transporter activity"/>
    <property type="evidence" value="ECO:0007669"/>
    <property type="project" value="TreeGrafter"/>
</dbReference>
<evidence type="ECO:0000313" key="4">
    <source>
        <dbReference type="Proteomes" id="UP000243799"/>
    </source>
</evidence>
<evidence type="ECO:0000313" key="3">
    <source>
        <dbReference type="EMBL" id="SFB42748.1"/>
    </source>
</evidence>
<dbReference type="EMBL" id="FOKG01000011">
    <property type="protein sequence ID" value="SFB42748.1"/>
    <property type="molecule type" value="Genomic_DNA"/>
</dbReference>
<feature type="coiled-coil region" evidence="1">
    <location>
        <begin position="200"/>
        <end position="247"/>
    </location>
</feature>
<dbReference type="GO" id="GO:0016787">
    <property type="term" value="F:hydrolase activity"/>
    <property type="evidence" value="ECO:0007669"/>
    <property type="project" value="UniProtKB-KW"/>
</dbReference>
<dbReference type="PANTHER" id="PTHR30469:SF15">
    <property type="entry name" value="HLYD FAMILY OF SECRETION PROTEINS"/>
    <property type="match status" value="1"/>
</dbReference>
<sequence length="447" mass="45783">MNTDRPATVGLRRRQRAVLSVVLAATLLAVGGLVGATFVRSPAQLAADSEPPPPTLLTAKVARQEISETVIFRGVVTAAHELDVTSAAGSPEGAQPVVTAVNTADGKSVAAGKVLVEVSGRPVFALPGDSPAYRDLRPGSTGDDVAMLQAALQSMGLSTNGDTDGHFGAKTKNAVRQLYERSGFQPPTTASADGSQGDTLQGANEAVVHAERQLRDAREAADSGHAVADATEDLLAAKKRLSELDARTGEMMPASEVIFVPAFPATAHKVSVQAGDKLDDIDGPLLTLSAGELQVVGGLEPADRALVRTGLAVDIDSDVTGFHTTGKVSAVAETPDLAPPGEEEAGDDAMAGQLAVTVTPDTELDPELLGQDIRLTARSAASAKEVHAVPLAAVTSSADGRTYVTKIVPNGQRVRVEIRTGASGDGMVEVDPVGQALGVGDLVVTGE</sequence>
<keyword evidence="4" id="KW-1185">Reference proteome</keyword>